<reference evidence="2" key="1">
    <citation type="submission" date="2018-07" db="EMBL/GenBank/DDBJ databases">
        <authorList>
            <consortium name="Genoscope - CEA"/>
            <person name="William W."/>
        </authorList>
    </citation>
    <scope>NUCLEOTIDE SEQUENCE</scope>
    <source>
        <strain evidence="2">IK1</strain>
    </source>
</reference>
<dbReference type="EMBL" id="UPXX01000023">
    <property type="protein sequence ID" value="VBB43593.1"/>
    <property type="molecule type" value="Genomic_DNA"/>
</dbReference>
<sequence>MDRDTLQDVLEQPNPDQRAAFPSFGGMPNAKKPSSLIVARNTQGRSADSQQTKSHPASNTQGLLVKEGEQSLIKINKGLERNFGAGSRERARGNISFETIERMKKLKKPVNSLFLGVADKIHEEMYHRTEKEFTIAAKIFLS</sequence>
<evidence type="ECO:0000313" key="2">
    <source>
        <dbReference type="EMBL" id="VBB43593.1"/>
    </source>
</evidence>
<proteinExistence type="predicted"/>
<organism evidence="2">
    <name type="scientific">Uncultured Desulfatiglans sp</name>
    <dbReference type="NCBI Taxonomy" id="1748965"/>
    <lineage>
        <taxon>Bacteria</taxon>
        <taxon>Pseudomonadati</taxon>
        <taxon>Thermodesulfobacteriota</taxon>
        <taxon>Desulfobacteria</taxon>
        <taxon>Desulfatiglandales</taxon>
        <taxon>Desulfatiglandaceae</taxon>
        <taxon>Desulfatiglans</taxon>
        <taxon>environmental samples</taxon>
    </lineage>
</organism>
<feature type="region of interest" description="Disordered" evidence="1">
    <location>
        <begin position="1"/>
        <end position="63"/>
    </location>
</feature>
<accession>A0A653A6E9</accession>
<gene>
    <name evidence="2" type="ORF">TRIP_B30021</name>
</gene>
<evidence type="ECO:0000256" key="1">
    <source>
        <dbReference type="SAM" id="MobiDB-lite"/>
    </source>
</evidence>
<dbReference type="AlphaFoldDB" id="A0A653A6E9"/>
<name>A0A653A6E9_UNCDX</name>
<feature type="compositionally biased region" description="Polar residues" evidence="1">
    <location>
        <begin position="40"/>
        <end position="62"/>
    </location>
</feature>
<protein>
    <submittedName>
        <fullName evidence="2">Uncharacterized protein</fullName>
    </submittedName>
</protein>